<keyword evidence="9" id="KW-1185">Reference proteome</keyword>
<dbReference type="EMBL" id="CP070608">
    <property type="protein sequence ID" value="QSE96389.1"/>
    <property type="molecule type" value="Genomic_DNA"/>
</dbReference>
<gene>
    <name evidence="8" type="primary">xseA</name>
    <name evidence="8" type="ORF">JR347_12305</name>
</gene>
<organism evidence="8 9">
    <name type="scientific">Fulvivirga lutea</name>
    <dbReference type="NCBI Taxonomy" id="2810512"/>
    <lineage>
        <taxon>Bacteria</taxon>
        <taxon>Pseudomonadati</taxon>
        <taxon>Bacteroidota</taxon>
        <taxon>Cytophagia</taxon>
        <taxon>Cytophagales</taxon>
        <taxon>Fulvivirgaceae</taxon>
        <taxon>Fulvivirga</taxon>
    </lineage>
</organism>
<dbReference type="Proteomes" id="UP000662783">
    <property type="component" value="Chromosome"/>
</dbReference>
<dbReference type="InterPro" id="IPR025824">
    <property type="entry name" value="OB-fold_nuc-bd_dom"/>
</dbReference>
<name>A0A974WDV4_9BACT</name>
<dbReference type="InterPro" id="IPR020579">
    <property type="entry name" value="Exonuc_VII_lsu_C"/>
</dbReference>
<comment type="similarity">
    <text evidence="5">Belongs to the XseA family.</text>
</comment>
<evidence type="ECO:0000259" key="7">
    <source>
        <dbReference type="Pfam" id="PF13742"/>
    </source>
</evidence>
<dbReference type="EC" id="3.1.11.6" evidence="5"/>
<evidence type="ECO:0000256" key="2">
    <source>
        <dbReference type="ARBA" id="ARBA00022722"/>
    </source>
</evidence>
<accession>A0A974WDV4</accession>
<keyword evidence="3 5" id="KW-0378">Hydrolase</keyword>
<keyword evidence="4 5" id="KW-0269">Exonuclease</keyword>
<evidence type="ECO:0000259" key="6">
    <source>
        <dbReference type="Pfam" id="PF02601"/>
    </source>
</evidence>
<evidence type="ECO:0000313" key="9">
    <source>
        <dbReference type="Proteomes" id="UP000662783"/>
    </source>
</evidence>
<dbReference type="GO" id="GO:0009318">
    <property type="term" value="C:exodeoxyribonuclease VII complex"/>
    <property type="evidence" value="ECO:0007669"/>
    <property type="project" value="UniProtKB-UniRule"/>
</dbReference>
<evidence type="ECO:0000256" key="4">
    <source>
        <dbReference type="ARBA" id="ARBA00022839"/>
    </source>
</evidence>
<evidence type="ECO:0000313" key="8">
    <source>
        <dbReference type="EMBL" id="QSE96389.1"/>
    </source>
</evidence>
<keyword evidence="2 5" id="KW-0540">Nuclease</keyword>
<comment type="catalytic activity">
    <reaction evidence="5">
        <text>Exonucleolytic cleavage in either 5'- to 3'- or 3'- to 5'-direction to yield nucleoside 5'-phosphates.</text>
        <dbReference type="EC" id="3.1.11.6"/>
    </reaction>
</comment>
<dbReference type="PANTHER" id="PTHR30008">
    <property type="entry name" value="EXODEOXYRIBONUCLEASE 7 LARGE SUBUNIT"/>
    <property type="match status" value="1"/>
</dbReference>
<dbReference type="GO" id="GO:0008855">
    <property type="term" value="F:exodeoxyribonuclease VII activity"/>
    <property type="evidence" value="ECO:0007669"/>
    <property type="project" value="UniProtKB-UniRule"/>
</dbReference>
<sequence length="416" mass="47169">MSAHLSLLELNKLIQSTLSGNLEPGYWVIAEISELKVNQNGHCYIELVEKDKQRVIAKTRATIWANVYNNLSIWFERMTSQELKPGMKILCFGSIQFHELYGLSFNIKDIDANFTLGERERLRQEVINKLMEDGVFDMNKELPVDLALNRIAIISSPAAAGYEDFMNQIEANEYGYKYDIDLFKATMQGSAASESIINALHTIHNSNTDYDAVIIIRGGGSRVDLDCFDDYELAFNACQFPIPIITGIGHERDQSILDLIAFKALKTPTAVAEWIIGKSMDIESTMIDLMHRTGKYVQLILNQKRTDISSLTNRLSNSFKIQLSNNDYRLDRMSSQLKSDVKLFMKQAHSGLDDYGTKVNYLNPINTLKRGYSITSKNGKMLGNEKLNVGDIIETRTLYSLLESKVQKIDDLNEED</sequence>
<dbReference type="NCBIfam" id="TIGR00237">
    <property type="entry name" value="xseA"/>
    <property type="match status" value="1"/>
</dbReference>
<feature type="domain" description="Exonuclease VII large subunit C-terminal" evidence="6">
    <location>
        <begin position="135"/>
        <end position="350"/>
    </location>
</feature>
<dbReference type="KEGG" id="fuv:JR347_12305"/>
<evidence type="ECO:0000256" key="5">
    <source>
        <dbReference type="RuleBase" id="RU004355"/>
    </source>
</evidence>
<evidence type="ECO:0000256" key="1">
    <source>
        <dbReference type="ARBA" id="ARBA00022490"/>
    </source>
</evidence>
<dbReference type="GO" id="GO:0006308">
    <property type="term" value="P:DNA catabolic process"/>
    <property type="evidence" value="ECO:0007669"/>
    <property type="project" value="UniProtKB-UniRule"/>
</dbReference>
<dbReference type="Pfam" id="PF02601">
    <property type="entry name" value="Exonuc_VII_L"/>
    <property type="match status" value="1"/>
</dbReference>
<dbReference type="AlphaFoldDB" id="A0A974WDV4"/>
<dbReference type="GO" id="GO:0005737">
    <property type="term" value="C:cytoplasm"/>
    <property type="evidence" value="ECO:0007669"/>
    <property type="project" value="UniProtKB-SubCell"/>
</dbReference>
<reference evidence="8" key="1">
    <citation type="submission" date="2021-02" db="EMBL/GenBank/DDBJ databases">
        <title>Fulvivirga sp. S481 isolated from sea water.</title>
        <authorList>
            <person name="Bae S.S."/>
            <person name="Baek K."/>
        </authorList>
    </citation>
    <scope>NUCLEOTIDE SEQUENCE</scope>
    <source>
        <strain evidence="8">S481</strain>
    </source>
</reference>
<feature type="domain" description="OB-fold nucleic acid binding" evidence="7">
    <location>
        <begin position="6"/>
        <end position="111"/>
    </location>
</feature>
<protein>
    <recommendedName>
        <fullName evidence="5">Exodeoxyribonuclease 7 large subunit</fullName>
        <ecNumber evidence="5">3.1.11.6</ecNumber>
    </recommendedName>
</protein>
<comment type="subcellular location">
    <subcellularLocation>
        <location evidence="5">Cytoplasm</location>
    </subcellularLocation>
</comment>
<proteinExistence type="inferred from homology"/>
<dbReference type="Pfam" id="PF13742">
    <property type="entry name" value="tRNA_anti_2"/>
    <property type="match status" value="1"/>
</dbReference>
<evidence type="ECO:0000256" key="3">
    <source>
        <dbReference type="ARBA" id="ARBA00022801"/>
    </source>
</evidence>
<dbReference type="PANTHER" id="PTHR30008:SF0">
    <property type="entry name" value="EXODEOXYRIBONUCLEASE 7 LARGE SUBUNIT"/>
    <property type="match status" value="1"/>
</dbReference>
<dbReference type="CDD" id="cd04489">
    <property type="entry name" value="ExoVII_LU_OBF"/>
    <property type="match status" value="1"/>
</dbReference>
<dbReference type="RefSeq" id="WP_205720905.1">
    <property type="nucleotide sequence ID" value="NZ_CP070608.1"/>
</dbReference>
<dbReference type="InterPro" id="IPR003753">
    <property type="entry name" value="Exonuc_VII_L"/>
</dbReference>
<keyword evidence="1" id="KW-0963">Cytoplasm</keyword>
<dbReference type="GO" id="GO:0003676">
    <property type="term" value="F:nucleic acid binding"/>
    <property type="evidence" value="ECO:0007669"/>
    <property type="project" value="InterPro"/>
</dbReference>